<feature type="compositionally biased region" description="Basic and acidic residues" evidence="1">
    <location>
        <begin position="808"/>
        <end position="818"/>
    </location>
</feature>
<feature type="compositionally biased region" description="Low complexity" evidence="1">
    <location>
        <begin position="144"/>
        <end position="155"/>
    </location>
</feature>
<sequence length="1258" mass="142086">MRCAYLPAGIRPWLPTILEGGGAPRARLTAPNLVDARLSLTGHHQPPSRLSGAKPGETTSINISLRAMGCFFIILFWTLCLTGPALLSLPTVLVRPEGDPGKFILPDLNVPLVDESSAEAFYPDQATASPIPLSATPTLRRDTTPSSSLSITTSTLRGNPVDSQPIPTSQTPRAAGKRKDHPVSDILQHVGRRTKDFSSSSTEPLYPDQATTSSIPLAANPTLRRDTTPSSSLSITASSLRGNPVDSQPIPISQTPRAAGKRKDHPVSDALRPFGRRKKEISSQIFYSVRARKSENVLSKISIKKSSSNPRKRKIPLTIDDNPAKKSRRLNQGTSSVQDLDGSGQKLYLEAMERFLVYDWNFVKLVQDSVISSNNQDDSRTDFAAKLFSTLGECRSAPRGEMPKDFFWIAREEASRKLHRYLQVKLESNFPSEFGNYDKDAEIRSTSLYDLVLRLADQKLELGTFKLFSVEMMGYVRDEVELNREKVNALRLQSKPIKRRPESKRKYRTRRMSESEVSSIMEYVENSTKVATFLVIIYLSLFGEHEHLEKGNLLSPQAVKDILTFFMGMWKKNINPTNKWINKDIWVKKNVALLSLSNPENLNLKFRFFTFLISIYFRFDSKNYKYICITWVDQTRAPMTLQTRFRLGKFPATNACTRAKGWMRIGKDPPRLLLTPDPRTTRVSIARSRGQNCNMRWSLIIAYSALCLAKLVLLSLPNRIPRDEGRSANELVLPDLNEPLLDESFAEPLCPPQTTISSSFSAKMSTPERGAVDQQPVSGDIISTGKRESSSVNLMPAKRRKVPPSGDHWSDAGKRQSEDEFISTVSPGTSKFLANAQGRLAHDDRMNGPGQQAFDHKAIDLFSKAHQKKPSSTSGQSILLTSAQGRMSPDGAARESGEPRSTSEEITNSQSTQLIEDIAEIERSEGGVQKLYPELSERFDVYDWKFLLSAPDKSTDTSTPQVVSSSRSLEKFFDTVKVCESKPKGKKGKDYFWINRKEAAVKLGKFGSVKLGCAFPSEFDGYSKDTALRYASLFRVVLTLSNMRLVLESYRIFSVDLLENLKNILQSKKEEMDNFRSQLIPVKISESTRKYRTRCVPWNKVLRIMEYVKNSTKIATFLVIIHLSLFREHEGDFLTRQEVRDIVGFFRKMWLDIESGNGALVEKYSWAKIHWALLSLGSRGTTYEMFRYTESYVYQMAWNFVHYWAESNKKTIRKGFKMGKDKHKTIVELVNKLLYFSNYEAILEIAEQIKQAQSSVKL</sequence>
<feature type="region of interest" description="Disordered" evidence="1">
    <location>
        <begin position="302"/>
        <end position="340"/>
    </location>
</feature>
<evidence type="ECO:0000256" key="2">
    <source>
        <dbReference type="SAM" id="Phobius"/>
    </source>
</evidence>
<accession>A0A2S4W7E4</accession>
<protein>
    <submittedName>
        <fullName evidence="3">Uncharacterized protein</fullName>
    </submittedName>
</protein>
<proteinExistence type="predicted"/>
<evidence type="ECO:0000256" key="1">
    <source>
        <dbReference type="SAM" id="MobiDB-lite"/>
    </source>
</evidence>
<evidence type="ECO:0000313" key="4">
    <source>
        <dbReference type="Proteomes" id="UP000239156"/>
    </source>
</evidence>
<reference evidence="3" key="1">
    <citation type="submission" date="2017-12" db="EMBL/GenBank/DDBJ databases">
        <title>Gene loss provides genomic basis for host adaptation in cereal stripe rust fungi.</title>
        <authorList>
            <person name="Xia C."/>
        </authorList>
    </citation>
    <scope>NUCLEOTIDE SEQUENCE [LARGE SCALE GENOMIC DNA]</scope>
    <source>
        <strain evidence="3">93-210</strain>
    </source>
</reference>
<comment type="caution">
    <text evidence="3">The sequence shown here is derived from an EMBL/GenBank/DDBJ whole genome shotgun (WGS) entry which is preliminary data.</text>
</comment>
<feature type="compositionally biased region" description="Polar residues" evidence="1">
    <location>
        <begin position="197"/>
        <end position="215"/>
    </location>
</feature>
<dbReference type="Proteomes" id="UP000239156">
    <property type="component" value="Unassembled WGS sequence"/>
</dbReference>
<dbReference type="VEuPathDB" id="FungiDB:PSHT_07024"/>
<feature type="compositionally biased region" description="Basic and acidic residues" evidence="1">
    <location>
        <begin position="892"/>
        <end position="903"/>
    </location>
</feature>
<evidence type="ECO:0000313" key="3">
    <source>
        <dbReference type="EMBL" id="POW17692.1"/>
    </source>
</evidence>
<keyword evidence="2" id="KW-0472">Membrane</keyword>
<organism evidence="3 4">
    <name type="scientific">Puccinia striiformis</name>
    <dbReference type="NCBI Taxonomy" id="27350"/>
    <lineage>
        <taxon>Eukaryota</taxon>
        <taxon>Fungi</taxon>
        <taxon>Dikarya</taxon>
        <taxon>Basidiomycota</taxon>
        <taxon>Pucciniomycotina</taxon>
        <taxon>Pucciniomycetes</taxon>
        <taxon>Pucciniales</taxon>
        <taxon>Pucciniaceae</taxon>
        <taxon>Puccinia</taxon>
    </lineage>
</organism>
<dbReference type="VEuPathDB" id="FungiDB:PSHT_07022"/>
<dbReference type="VEuPathDB" id="FungiDB:PSTT_00291"/>
<feature type="compositionally biased region" description="Low complexity" evidence="1">
    <location>
        <begin position="228"/>
        <end position="239"/>
    </location>
</feature>
<dbReference type="AlphaFoldDB" id="A0A2S4W7E4"/>
<feature type="region of interest" description="Disordered" evidence="1">
    <location>
        <begin position="123"/>
        <end position="274"/>
    </location>
</feature>
<gene>
    <name evidence="3" type="ORF">PSTT_00291</name>
</gene>
<feature type="region of interest" description="Disordered" evidence="1">
    <location>
        <begin position="766"/>
        <end position="823"/>
    </location>
</feature>
<feature type="transmembrane region" description="Helical" evidence="2">
    <location>
        <begin position="67"/>
        <end position="87"/>
    </location>
</feature>
<keyword evidence="2" id="KW-0812">Transmembrane</keyword>
<dbReference type="EMBL" id="PKSL01000002">
    <property type="protein sequence ID" value="POW17692.1"/>
    <property type="molecule type" value="Genomic_DNA"/>
</dbReference>
<feature type="compositionally biased region" description="Polar residues" evidence="1">
    <location>
        <begin position="161"/>
        <end position="172"/>
    </location>
</feature>
<keyword evidence="4" id="KW-1185">Reference proteome</keyword>
<feature type="region of interest" description="Disordered" evidence="1">
    <location>
        <begin position="882"/>
        <end position="911"/>
    </location>
</feature>
<keyword evidence="2" id="KW-1133">Transmembrane helix</keyword>
<name>A0A2S4W7E4_9BASI</name>